<reference evidence="2" key="2">
    <citation type="journal article" date="2021" name="PeerJ">
        <title>Extensive microbial diversity within the chicken gut microbiome revealed by metagenomics and culture.</title>
        <authorList>
            <person name="Gilroy R."/>
            <person name="Ravi A."/>
            <person name="Getino M."/>
            <person name="Pursley I."/>
            <person name="Horton D.L."/>
            <person name="Alikhan N.F."/>
            <person name="Baker D."/>
            <person name="Gharbi K."/>
            <person name="Hall N."/>
            <person name="Watson M."/>
            <person name="Adriaenssens E.M."/>
            <person name="Foster-Nyarko E."/>
            <person name="Jarju S."/>
            <person name="Secka A."/>
            <person name="Antonio M."/>
            <person name="Oren A."/>
            <person name="Chaudhuri R.R."/>
            <person name="La Ragione R."/>
            <person name="Hildebrand F."/>
            <person name="Pallen M.J."/>
        </authorList>
    </citation>
    <scope>NUCLEOTIDE SEQUENCE</scope>
    <source>
        <strain evidence="2">ChiSjej2B20-13462</strain>
    </source>
</reference>
<dbReference type="Gene3D" id="1.10.1760.20">
    <property type="match status" value="1"/>
</dbReference>
<protein>
    <submittedName>
        <fullName evidence="2">ECF transporter S component</fullName>
    </submittedName>
</protein>
<feature type="transmembrane region" description="Helical" evidence="1">
    <location>
        <begin position="169"/>
        <end position="202"/>
    </location>
</feature>
<organism evidence="2 3">
    <name type="scientific">Candidatus Avoscillospira stercorigallinarum</name>
    <dbReference type="NCBI Taxonomy" id="2840708"/>
    <lineage>
        <taxon>Bacteria</taxon>
        <taxon>Bacillati</taxon>
        <taxon>Bacillota</taxon>
        <taxon>Clostridia</taxon>
        <taxon>Eubacteriales</taxon>
        <taxon>Oscillospiraceae</taxon>
        <taxon>Oscillospiraceae incertae sedis</taxon>
        <taxon>Candidatus Avoscillospira</taxon>
    </lineage>
</organism>
<keyword evidence="1" id="KW-0472">Membrane</keyword>
<name>A0A9D1CNX6_9FIRM</name>
<reference evidence="2" key="1">
    <citation type="submission" date="2020-10" db="EMBL/GenBank/DDBJ databases">
        <authorList>
            <person name="Gilroy R."/>
        </authorList>
    </citation>
    <scope>NUCLEOTIDE SEQUENCE</scope>
    <source>
        <strain evidence="2">ChiSjej2B20-13462</strain>
    </source>
</reference>
<dbReference type="Proteomes" id="UP000886874">
    <property type="component" value="Unassembled WGS sequence"/>
</dbReference>
<feature type="transmembrane region" description="Helical" evidence="1">
    <location>
        <begin position="12"/>
        <end position="31"/>
    </location>
</feature>
<keyword evidence="1" id="KW-1133">Transmembrane helix</keyword>
<accession>A0A9D1CNX6</accession>
<feature type="transmembrane region" description="Helical" evidence="1">
    <location>
        <begin position="124"/>
        <end position="149"/>
    </location>
</feature>
<dbReference type="InterPro" id="IPR024529">
    <property type="entry name" value="ECF_trnsprt_substrate-spec"/>
</dbReference>
<dbReference type="GO" id="GO:0022857">
    <property type="term" value="F:transmembrane transporter activity"/>
    <property type="evidence" value="ECO:0007669"/>
    <property type="project" value="InterPro"/>
</dbReference>
<keyword evidence="1" id="KW-0812">Transmembrane</keyword>
<comment type="caution">
    <text evidence="2">The sequence shown here is derived from an EMBL/GenBank/DDBJ whole genome shotgun (WGS) entry which is preliminary data.</text>
</comment>
<evidence type="ECO:0000313" key="3">
    <source>
        <dbReference type="Proteomes" id="UP000886874"/>
    </source>
</evidence>
<evidence type="ECO:0000313" key="2">
    <source>
        <dbReference type="EMBL" id="HIQ69950.1"/>
    </source>
</evidence>
<feature type="transmembrane region" description="Helical" evidence="1">
    <location>
        <begin position="37"/>
        <end position="56"/>
    </location>
</feature>
<dbReference type="Pfam" id="PF12822">
    <property type="entry name" value="ECF_trnsprt"/>
    <property type="match status" value="1"/>
</dbReference>
<dbReference type="AlphaFoldDB" id="A0A9D1CNX6"/>
<proteinExistence type="predicted"/>
<gene>
    <name evidence="2" type="ORF">IAA67_06450</name>
</gene>
<sequence>MRENETNSLRKTKTLVGMAIFTAIVVVLQLMAGVIKIGTFSPSLVLIPIVIGTAVYGIKAGAWLGFVFGVVVLIACITGADQGGYLMWGVNPVVTALICLGKGVACGALAGLVYQVLHHRSQILATIVAAVVCPLVNTGIFLLGAVAVFKPLLLSWAAAWGEQTGRTGVTLVTYIFVGMVGLNFLLELLINVVLSPVVVRILKARVL</sequence>
<dbReference type="EMBL" id="DVFN01000094">
    <property type="protein sequence ID" value="HIQ69950.1"/>
    <property type="molecule type" value="Genomic_DNA"/>
</dbReference>
<feature type="transmembrane region" description="Helical" evidence="1">
    <location>
        <begin position="92"/>
        <end position="117"/>
    </location>
</feature>
<feature type="transmembrane region" description="Helical" evidence="1">
    <location>
        <begin position="63"/>
        <end position="80"/>
    </location>
</feature>
<evidence type="ECO:0000256" key="1">
    <source>
        <dbReference type="SAM" id="Phobius"/>
    </source>
</evidence>